<dbReference type="AlphaFoldDB" id="A0A8J5XS64"/>
<keyword evidence="1" id="KW-0175">Coiled coil</keyword>
<name>A0A8J5XS64_DIALT</name>
<gene>
    <name evidence="2" type="ORF">KFE25_000748</name>
</gene>
<accession>A0A8J5XS64</accession>
<evidence type="ECO:0000313" key="3">
    <source>
        <dbReference type="Proteomes" id="UP000751190"/>
    </source>
</evidence>
<feature type="coiled-coil region" evidence="1">
    <location>
        <begin position="10"/>
        <end position="150"/>
    </location>
</feature>
<dbReference type="OrthoDB" id="10557414at2759"/>
<evidence type="ECO:0000256" key="1">
    <source>
        <dbReference type="SAM" id="Coils"/>
    </source>
</evidence>
<dbReference type="EMBL" id="JAGTXO010000006">
    <property type="protein sequence ID" value="KAG8467432.1"/>
    <property type="molecule type" value="Genomic_DNA"/>
</dbReference>
<evidence type="ECO:0000313" key="2">
    <source>
        <dbReference type="EMBL" id="KAG8467432.1"/>
    </source>
</evidence>
<dbReference type="Proteomes" id="UP000751190">
    <property type="component" value="Unassembled WGS sequence"/>
</dbReference>
<proteinExistence type="predicted"/>
<protein>
    <submittedName>
        <fullName evidence="2">Uncharacterized protein</fullName>
    </submittedName>
</protein>
<keyword evidence="3" id="KW-1185">Reference proteome</keyword>
<sequence length="152" mass="17245">MAFVSVGRKVAELEAVRSELIEEVKALSAAAAERDALLEQRETAVAAQAALAAELRAEVARLRLEAEERNEVMQRLQSEIEEERRTSARYLHEIAQQEKMLAMICAYRTDDERRDASRLIQENLGLEERVRQLKSQVRRLAVANVALEDEEG</sequence>
<comment type="caution">
    <text evidence="2">The sequence shown here is derived from an EMBL/GenBank/DDBJ whole genome shotgun (WGS) entry which is preliminary data.</text>
</comment>
<organism evidence="2 3">
    <name type="scientific">Diacronema lutheri</name>
    <name type="common">Unicellular marine alga</name>
    <name type="synonym">Monochrysis lutheri</name>
    <dbReference type="NCBI Taxonomy" id="2081491"/>
    <lineage>
        <taxon>Eukaryota</taxon>
        <taxon>Haptista</taxon>
        <taxon>Haptophyta</taxon>
        <taxon>Pavlovophyceae</taxon>
        <taxon>Pavlovales</taxon>
        <taxon>Pavlovaceae</taxon>
        <taxon>Diacronema</taxon>
    </lineage>
</organism>
<reference evidence="2" key="1">
    <citation type="submission" date="2021-05" db="EMBL/GenBank/DDBJ databases">
        <title>The genome of the haptophyte Pavlova lutheri (Diacronema luteri, Pavlovales) - a model for lipid biosynthesis in eukaryotic algae.</title>
        <authorList>
            <person name="Hulatt C.J."/>
            <person name="Posewitz M.C."/>
        </authorList>
    </citation>
    <scope>NUCLEOTIDE SEQUENCE</scope>
    <source>
        <strain evidence="2">NIVA-4/92</strain>
    </source>
</reference>